<feature type="compositionally biased region" description="Basic residues" evidence="2">
    <location>
        <begin position="528"/>
        <end position="540"/>
    </location>
</feature>
<dbReference type="CDD" id="cd00590">
    <property type="entry name" value="RRM_SF"/>
    <property type="match status" value="1"/>
</dbReference>
<evidence type="ECO:0000256" key="2">
    <source>
        <dbReference type="SAM" id="MobiDB-lite"/>
    </source>
</evidence>
<dbReference type="Proteomes" id="UP000265520">
    <property type="component" value="Unassembled WGS sequence"/>
</dbReference>
<feature type="region of interest" description="Disordered" evidence="2">
    <location>
        <begin position="323"/>
        <end position="350"/>
    </location>
</feature>
<dbReference type="InterPro" id="IPR035979">
    <property type="entry name" value="RBD_domain_sf"/>
</dbReference>
<organism evidence="4 5">
    <name type="scientific">Trifolium medium</name>
    <dbReference type="NCBI Taxonomy" id="97028"/>
    <lineage>
        <taxon>Eukaryota</taxon>
        <taxon>Viridiplantae</taxon>
        <taxon>Streptophyta</taxon>
        <taxon>Embryophyta</taxon>
        <taxon>Tracheophyta</taxon>
        <taxon>Spermatophyta</taxon>
        <taxon>Magnoliopsida</taxon>
        <taxon>eudicotyledons</taxon>
        <taxon>Gunneridae</taxon>
        <taxon>Pentapetalae</taxon>
        <taxon>rosids</taxon>
        <taxon>fabids</taxon>
        <taxon>Fabales</taxon>
        <taxon>Fabaceae</taxon>
        <taxon>Papilionoideae</taxon>
        <taxon>50 kb inversion clade</taxon>
        <taxon>NPAAA clade</taxon>
        <taxon>Hologalegina</taxon>
        <taxon>IRL clade</taxon>
        <taxon>Trifolieae</taxon>
        <taxon>Trifolium</taxon>
    </lineage>
</organism>
<feature type="region of interest" description="Disordered" evidence="2">
    <location>
        <begin position="479"/>
        <end position="589"/>
    </location>
</feature>
<dbReference type="GO" id="GO:0003723">
    <property type="term" value="F:RNA binding"/>
    <property type="evidence" value="ECO:0007669"/>
    <property type="project" value="UniProtKB-UniRule"/>
</dbReference>
<dbReference type="PANTHER" id="PTHR34427">
    <property type="entry name" value="DUF4283 DOMAIN PROTEIN"/>
    <property type="match status" value="1"/>
</dbReference>
<feature type="region of interest" description="Disordered" evidence="2">
    <location>
        <begin position="82"/>
        <end position="107"/>
    </location>
</feature>
<dbReference type="SUPFAM" id="SSF54928">
    <property type="entry name" value="RNA-binding domain, RBD"/>
    <property type="match status" value="1"/>
</dbReference>
<feature type="compositionally biased region" description="Low complexity" evidence="2">
    <location>
        <begin position="561"/>
        <end position="574"/>
    </location>
</feature>
<evidence type="ECO:0000256" key="1">
    <source>
        <dbReference type="PROSITE-ProRule" id="PRU00176"/>
    </source>
</evidence>
<feature type="domain" description="RRM" evidence="3">
    <location>
        <begin position="1"/>
        <end position="78"/>
    </location>
</feature>
<gene>
    <name evidence="4" type="ORF">A2U01_0006687</name>
</gene>
<evidence type="ECO:0000259" key="3">
    <source>
        <dbReference type="PROSITE" id="PS50102"/>
    </source>
</evidence>
<feature type="non-terminal residue" evidence="4">
    <location>
        <position position="1"/>
    </location>
</feature>
<dbReference type="InterPro" id="IPR000504">
    <property type="entry name" value="RRM_dom"/>
</dbReference>
<feature type="non-terminal residue" evidence="4">
    <location>
        <position position="589"/>
    </location>
</feature>
<dbReference type="Gene3D" id="3.30.70.330">
    <property type="match status" value="1"/>
</dbReference>
<keyword evidence="1" id="KW-0694">RNA-binding</keyword>
<name>A0A392MFI0_9FABA</name>
<dbReference type="PANTHER" id="PTHR34427:SF5">
    <property type="entry name" value="DUF4283 DOMAIN-CONTAINING PROTEIN"/>
    <property type="match status" value="1"/>
</dbReference>
<proteinExistence type="predicted"/>
<comment type="caution">
    <text evidence="4">The sequence shown here is derived from an EMBL/GenBank/DDBJ whole genome shotgun (WGS) entry which is preliminary data.</text>
</comment>
<dbReference type="InterPro" id="IPR012677">
    <property type="entry name" value="Nucleotide-bd_a/b_plait_sf"/>
</dbReference>
<reference evidence="4 5" key="1">
    <citation type="journal article" date="2018" name="Front. Plant Sci.">
        <title>Red Clover (Trifolium pratense) and Zigzag Clover (T. medium) - A Picture of Genomic Similarities and Differences.</title>
        <authorList>
            <person name="Dluhosova J."/>
            <person name="Istvanek J."/>
            <person name="Nedelnik J."/>
            <person name="Repkova J."/>
        </authorList>
    </citation>
    <scope>NUCLEOTIDE SEQUENCE [LARGE SCALE GENOMIC DNA]</scope>
    <source>
        <strain evidence="5">cv. 10/8</strain>
        <tissue evidence="4">Leaf</tissue>
    </source>
</reference>
<keyword evidence="5" id="KW-1185">Reference proteome</keyword>
<accession>A0A392MFI0</accession>
<sequence>TTYFFTDFPDSYRAKALFNTFHLYGDIMEVVIPAKRDKGGRRFGFARFDNVEEPRKLESELDNIIIGRVKISVNLSRFQRREEHKRSNDMDVERKGIGGNQNLKHNRQQQSSKYVGHHFNHDRQNVKNTYAHVVRTGEVLNQGGRQQHIALSYEAVKDDFLRLQKAFIGVVAHPGMSYNIQNAFHSQGYFGVKVTPLGSNLTLLEGQEDGEVQALMEDAKDWLDQWFKEIRPWTPKDVDVERLVWLRIYGIPAHAWNDVFFSQVTRPWGNFLNADDATSKKLTMDVARLLIRTSCQKPVDEFLYVNVNGETFHLRIIEDSNGPMRLMLPQPQGQDGRDNIRDSSDDEEEEEVRTLLAAEEDKERESEGEGDNLLALNSVVIANNSPINVLDQVEDLNLEKERRGEFSNNSIYVDPNLNAATCDSVRGCADLEGGVEEEDKLNVMDGNLLGQEEGVVGPTVPIILHQNVIGGVNRRLSNSEPLGRSHKPNSLCFKDSGGKGERNRGVYSDGPRHVYNKLNSDPKPNKTPLKKKASQKKKGKAQQSVNLPSASLRKQHQLVQSLFSRNSTSRSSSSGVRPAQFNGAVMQQR</sequence>
<evidence type="ECO:0000313" key="4">
    <source>
        <dbReference type="EMBL" id="MCH85835.1"/>
    </source>
</evidence>
<feature type="compositionally biased region" description="Basic and acidic residues" evidence="2">
    <location>
        <begin position="82"/>
        <end position="96"/>
    </location>
</feature>
<protein>
    <recommendedName>
        <fullName evidence="3">RRM domain-containing protein</fullName>
    </recommendedName>
</protein>
<evidence type="ECO:0000313" key="5">
    <source>
        <dbReference type="Proteomes" id="UP000265520"/>
    </source>
</evidence>
<dbReference type="AlphaFoldDB" id="A0A392MFI0"/>
<dbReference type="PROSITE" id="PS50102">
    <property type="entry name" value="RRM"/>
    <property type="match status" value="1"/>
</dbReference>
<dbReference type="EMBL" id="LXQA010009223">
    <property type="protein sequence ID" value="MCH85835.1"/>
    <property type="molecule type" value="Genomic_DNA"/>
</dbReference>